<dbReference type="InterPro" id="IPR044522">
    <property type="entry name" value="TSO1-like"/>
</dbReference>
<evidence type="ECO:0000256" key="4">
    <source>
        <dbReference type="SAM" id="MobiDB-lite"/>
    </source>
</evidence>
<sequence length="764" mass="84447">MDTPDKSQIYATSLTKFENSPVFNYINSLSPIEPVKSIHTELTFSSVTFASPSSSLPSLQISSNRGSRFSLRRHQWTNSSISELPHSGNENTSEAVSEGVQHSDPRAECVECLTPGSSNEMFITEIPNKQLEMEIEIPKLLKYDSGSPNSNILLHNLTDAGSEILGTMTSPVESNKVSLEGGHLFERELHLRKICRIQKNEEVAGCEWVAVISDVADVFTSNSSITEDNIEEKDEISEDPGKSFISSVLQLPQEEAVDPDNEDSGDPSGSCKQSEMIGPVTQSEDIAMDETDQTPAILSGNLLDKLQQRSRRRCLVYEMAGVHMKKSSPYSNCSSSTSFRSGCREANIEKHLVPSKTGTNNLSSMSSATGLHLNELETTLNDGMASRHETVASRMQLTSMAGSISSSKSYFSFQNPLTTDYLFLFLFLFFHSNLVLRGNENTAMENAPQTSTEVVGYECDHSSPQKKRHKSEHAGSESCKRCNCRRSKCLKLYCECFAAGLYCVEPCSCQDCFNQLAHEGIVLETRKQIESRNPIAFAPKVIRSTKCESVTEFGEETKRTPSSARHKRGCNCRRSSCLKRYCECFQGGVGCSFSCRCEGCKNTFGRKDGADETKFEGEDSEAVKNDVGSCDDVVKQSEEKHPDIPIIPYEIARPIIQVSTFDGKLTKSCALAEPCAQLLGSLETRKSKLFGRMLQFKACLRAIPEDETPEILKSSSPIREVKLASPNSKRVSPPHHQLQSSAVRHSNRKLVLISVPPYPSLNPL</sequence>
<evidence type="ECO:0000313" key="7">
    <source>
        <dbReference type="Proteomes" id="UP000187406"/>
    </source>
</evidence>
<feature type="compositionally biased region" description="Acidic residues" evidence="4">
    <location>
        <begin position="255"/>
        <end position="265"/>
    </location>
</feature>
<dbReference type="Pfam" id="PF03638">
    <property type="entry name" value="TCR"/>
    <property type="match status" value="2"/>
</dbReference>
<feature type="region of interest" description="Disordered" evidence="4">
    <location>
        <begin position="255"/>
        <end position="277"/>
    </location>
</feature>
<feature type="region of interest" description="Disordered" evidence="4">
    <location>
        <begin position="80"/>
        <end position="101"/>
    </location>
</feature>
<proteinExistence type="inferred from homology"/>
<comment type="subcellular location">
    <subcellularLocation>
        <location evidence="1">Nucleus</location>
    </subcellularLocation>
</comment>
<keyword evidence="7" id="KW-1185">Reference proteome</keyword>
<evidence type="ECO:0000259" key="5">
    <source>
        <dbReference type="PROSITE" id="PS51634"/>
    </source>
</evidence>
<evidence type="ECO:0000313" key="6">
    <source>
        <dbReference type="EMBL" id="GAV81174.1"/>
    </source>
</evidence>
<accession>A0A1Q3CLP7</accession>
<feature type="domain" description="CRC" evidence="5">
    <location>
        <begin position="478"/>
        <end position="605"/>
    </location>
</feature>
<dbReference type="SMART" id="SM01114">
    <property type="entry name" value="CXC"/>
    <property type="match status" value="2"/>
</dbReference>
<evidence type="ECO:0000256" key="2">
    <source>
        <dbReference type="ARBA" id="ARBA00007267"/>
    </source>
</evidence>
<dbReference type="AlphaFoldDB" id="A0A1Q3CLP7"/>
<protein>
    <submittedName>
        <fullName evidence="6">CXC domain-containing protein</fullName>
    </submittedName>
</protein>
<comment type="similarity">
    <text evidence="2">Belongs to the lin-54 family.</text>
</comment>
<name>A0A1Q3CLP7_CEPFO</name>
<dbReference type="PROSITE" id="PS51634">
    <property type="entry name" value="CRC"/>
    <property type="match status" value="1"/>
</dbReference>
<reference evidence="7" key="1">
    <citation type="submission" date="2016-04" db="EMBL/GenBank/DDBJ databases">
        <title>Cephalotus genome sequencing.</title>
        <authorList>
            <person name="Fukushima K."/>
            <person name="Hasebe M."/>
            <person name="Fang X."/>
        </authorList>
    </citation>
    <scope>NUCLEOTIDE SEQUENCE [LARGE SCALE GENOMIC DNA]</scope>
    <source>
        <strain evidence="7">cv. St1</strain>
    </source>
</reference>
<dbReference type="InterPro" id="IPR033467">
    <property type="entry name" value="Tesmin/TSO1-like_CXC"/>
</dbReference>
<dbReference type="InParanoid" id="A0A1Q3CLP7"/>
<dbReference type="STRING" id="3775.A0A1Q3CLP7"/>
<comment type="caution">
    <text evidence="6">The sequence shown here is derived from an EMBL/GenBank/DDBJ whole genome shotgun (WGS) entry which is preliminary data.</text>
</comment>
<dbReference type="PANTHER" id="PTHR46159:SF15">
    <property type="entry name" value="CRC DOMAIN-CONTAINING PROTEIN"/>
    <property type="match status" value="1"/>
</dbReference>
<dbReference type="OrthoDB" id="6283463at2759"/>
<dbReference type="GO" id="GO:0005634">
    <property type="term" value="C:nucleus"/>
    <property type="evidence" value="ECO:0007669"/>
    <property type="project" value="UniProtKB-SubCell"/>
</dbReference>
<dbReference type="InterPro" id="IPR005172">
    <property type="entry name" value="CRC"/>
</dbReference>
<dbReference type="EMBL" id="BDDD01002344">
    <property type="protein sequence ID" value="GAV81174.1"/>
    <property type="molecule type" value="Genomic_DNA"/>
</dbReference>
<keyword evidence="3" id="KW-0539">Nucleus</keyword>
<feature type="compositionally biased region" description="Polar residues" evidence="4">
    <location>
        <begin position="80"/>
        <end position="95"/>
    </location>
</feature>
<dbReference type="GO" id="GO:0003700">
    <property type="term" value="F:DNA-binding transcription factor activity"/>
    <property type="evidence" value="ECO:0007669"/>
    <property type="project" value="InterPro"/>
</dbReference>
<dbReference type="PANTHER" id="PTHR46159">
    <property type="entry name" value="PROTEIN TESMIN/TSO1-LIKE CXC 2"/>
    <property type="match status" value="1"/>
</dbReference>
<organism evidence="6 7">
    <name type="scientific">Cephalotus follicularis</name>
    <name type="common">Albany pitcher plant</name>
    <dbReference type="NCBI Taxonomy" id="3775"/>
    <lineage>
        <taxon>Eukaryota</taxon>
        <taxon>Viridiplantae</taxon>
        <taxon>Streptophyta</taxon>
        <taxon>Embryophyta</taxon>
        <taxon>Tracheophyta</taxon>
        <taxon>Spermatophyta</taxon>
        <taxon>Magnoliopsida</taxon>
        <taxon>eudicotyledons</taxon>
        <taxon>Gunneridae</taxon>
        <taxon>Pentapetalae</taxon>
        <taxon>rosids</taxon>
        <taxon>fabids</taxon>
        <taxon>Oxalidales</taxon>
        <taxon>Cephalotaceae</taxon>
        <taxon>Cephalotus</taxon>
    </lineage>
</organism>
<gene>
    <name evidence="6" type="ORF">CFOL_v3_24633</name>
</gene>
<evidence type="ECO:0000256" key="1">
    <source>
        <dbReference type="ARBA" id="ARBA00004123"/>
    </source>
</evidence>
<evidence type="ECO:0000256" key="3">
    <source>
        <dbReference type="ARBA" id="ARBA00023242"/>
    </source>
</evidence>
<dbReference type="Proteomes" id="UP000187406">
    <property type="component" value="Unassembled WGS sequence"/>
</dbReference>